<feature type="coiled-coil region" evidence="2">
    <location>
        <begin position="94"/>
        <end position="121"/>
    </location>
</feature>
<proteinExistence type="inferred from homology"/>
<dbReference type="SUPFAM" id="SSF63411">
    <property type="entry name" value="LuxS/MPP-like metallohydrolase"/>
    <property type="match status" value="1"/>
</dbReference>
<reference evidence="4 5" key="1">
    <citation type="journal article" date="2016" name="Nat. Commun.">
        <title>Thousands of microbial genomes shed light on interconnected biogeochemical processes in an aquifer system.</title>
        <authorList>
            <person name="Anantharaman K."/>
            <person name="Brown C.T."/>
            <person name="Hug L.A."/>
            <person name="Sharon I."/>
            <person name="Castelle C.J."/>
            <person name="Probst A.J."/>
            <person name="Thomas B.C."/>
            <person name="Singh A."/>
            <person name="Wilkins M.J."/>
            <person name="Karaoz U."/>
            <person name="Brodie E.L."/>
            <person name="Williams K.H."/>
            <person name="Hubbard S.S."/>
            <person name="Banfield J.F."/>
        </authorList>
    </citation>
    <scope>NUCLEOTIDE SEQUENCE [LARGE SCALE GENOMIC DNA]</scope>
</reference>
<dbReference type="InterPro" id="IPR011249">
    <property type="entry name" value="Metalloenz_LuxS/M16"/>
</dbReference>
<evidence type="ECO:0000256" key="2">
    <source>
        <dbReference type="SAM" id="Coils"/>
    </source>
</evidence>
<evidence type="ECO:0000313" key="5">
    <source>
        <dbReference type="Proteomes" id="UP000176484"/>
    </source>
</evidence>
<dbReference type="InterPro" id="IPR050361">
    <property type="entry name" value="MPP/UQCRC_Complex"/>
</dbReference>
<keyword evidence="2" id="KW-0175">Coiled coil</keyword>
<sequence length="207" mass="23585">MNKVKVKEIQKKPEALVNFKKTDQTHFVLGMRTYDLFSKHNAVLSVLGGVLGGGMSSRLFQKLREEMGVGYYVRAYNDTYTDHGFFQISAGVDNKRINEVLSAVLEECKKLKNEKMGEEELNKVKECLIGNMKLSLESSDDIANFYGGQELLKRKSRNLEEKAREIRKVTAGQIQNLAKEIFQNKKLNLALIGPFKEKASFLKILKF</sequence>
<feature type="domain" description="Peptidase M16 C-terminal" evidence="3">
    <location>
        <begin position="7"/>
        <end position="126"/>
    </location>
</feature>
<dbReference type="Gene3D" id="3.30.830.10">
    <property type="entry name" value="Metalloenzyme, LuxS/M16 peptidase-like"/>
    <property type="match status" value="1"/>
</dbReference>
<name>A0A1F6TPX8_9BACT</name>
<evidence type="ECO:0000256" key="1">
    <source>
        <dbReference type="ARBA" id="ARBA00007261"/>
    </source>
</evidence>
<dbReference type="Proteomes" id="UP000176484">
    <property type="component" value="Unassembled WGS sequence"/>
</dbReference>
<comment type="similarity">
    <text evidence="1">Belongs to the peptidase M16 family.</text>
</comment>
<dbReference type="EMBL" id="MFTD01000002">
    <property type="protein sequence ID" value="OGI47178.1"/>
    <property type="molecule type" value="Genomic_DNA"/>
</dbReference>
<dbReference type="AlphaFoldDB" id="A0A1F6TPX8"/>
<gene>
    <name evidence="4" type="ORF">A2121_01695</name>
</gene>
<accession>A0A1F6TPX8</accession>
<evidence type="ECO:0000259" key="3">
    <source>
        <dbReference type="Pfam" id="PF05193"/>
    </source>
</evidence>
<comment type="caution">
    <text evidence="4">The sequence shown here is derived from an EMBL/GenBank/DDBJ whole genome shotgun (WGS) entry which is preliminary data.</text>
</comment>
<dbReference type="InterPro" id="IPR007863">
    <property type="entry name" value="Peptidase_M16_C"/>
</dbReference>
<organism evidence="4 5">
    <name type="scientific">Candidatus Nomurabacteria bacterium GWB1_40_6</name>
    <dbReference type="NCBI Taxonomy" id="1801727"/>
    <lineage>
        <taxon>Bacteria</taxon>
        <taxon>Candidatus Nomuraibacteriota</taxon>
    </lineage>
</organism>
<protein>
    <recommendedName>
        <fullName evidence="3">Peptidase M16 C-terminal domain-containing protein</fullName>
    </recommendedName>
</protein>
<evidence type="ECO:0000313" key="4">
    <source>
        <dbReference type="EMBL" id="OGI47178.1"/>
    </source>
</evidence>
<dbReference type="PANTHER" id="PTHR11851">
    <property type="entry name" value="METALLOPROTEASE"/>
    <property type="match status" value="1"/>
</dbReference>
<dbReference type="GO" id="GO:0046872">
    <property type="term" value="F:metal ion binding"/>
    <property type="evidence" value="ECO:0007669"/>
    <property type="project" value="InterPro"/>
</dbReference>
<dbReference type="Pfam" id="PF05193">
    <property type="entry name" value="Peptidase_M16_C"/>
    <property type="match status" value="1"/>
</dbReference>
<dbReference type="PANTHER" id="PTHR11851:SF49">
    <property type="entry name" value="MITOCHONDRIAL-PROCESSING PEPTIDASE SUBUNIT ALPHA"/>
    <property type="match status" value="1"/>
</dbReference>